<gene>
    <name evidence="1" type="ORF">BJP34_12890</name>
</gene>
<protein>
    <submittedName>
        <fullName evidence="1">Uncharacterized protein</fullName>
    </submittedName>
</protein>
<dbReference type="EMBL" id="CP017599">
    <property type="protein sequence ID" value="AOX00228.1"/>
    <property type="molecule type" value="Genomic_DNA"/>
</dbReference>
<reference evidence="2" key="1">
    <citation type="submission" date="2016-10" db="EMBL/GenBank/DDBJ databases">
        <title>Comparative genomics uncovers the prolific and rare metabolic potential of the cyanobacterial genus Moorea.</title>
        <authorList>
            <person name="Leao T."/>
            <person name="Castelao G."/>
            <person name="Korobeynikov A."/>
            <person name="Monroe E.A."/>
            <person name="Podell S."/>
            <person name="Glukhov E."/>
            <person name="Allen E."/>
            <person name="Gerwick W.H."/>
            <person name="Gerwick L."/>
        </authorList>
    </citation>
    <scope>NUCLEOTIDE SEQUENCE [LARGE SCALE GENOMIC DNA]</scope>
    <source>
        <strain evidence="2">PAL-8-15-08-1</strain>
    </source>
</reference>
<dbReference type="Proteomes" id="UP000177870">
    <property type="component" value="Chromosome"/>
</dbReference>
<dbReference type="STRING" id="1458985.BJP34_12890"/>
<sequence length="105" mass="11655">MQSRKKFFKQDLPIAPVGPPNLILLAKKTFSNISLKTAVFIAPQPPILGEHELKVTHLLLLCKQILISPTVSNLGDFRDFFPPSEQSLAWGVRGAKPMIWHGIGL</sequence>
<evidence type="ECO:0000313" key="1">
    <source>
        <dbReference type="EMBL" id="AOX00228.1"/>
    </source>
</evidence>
<name>A0A1D8TRG3_9CYAN</name>
<dbReference type="AlphaFoldDB" id="A0A1D8TRG3"/>
<organism evidence="1 2">
    <name type="scientific">Moorena producens PAL-8-15-08-1</name>
    <dbReference type="NCBI Taxonomy" id="1458985"/>
    <lineage>
        <taxon>Bacteria</taxon>
        <taxon>Bacillati</taxon>
        <taxon>Cyanobacteriota</taxon>
        <taxon>Cyanophyceae</taxon>
        <taxon>Coleofasciculales</taxon>
        <taxon>Coleofasciculaceae</taxon>
        <taxon>Moorena</taxon>
    </lineage>
</organism>
<accession>A0A1D8TRG3</accession>
<proteinExistence type="predicted"/>
<evidence type="ECO:0000313" key="2">
    <source>
        <dbReference type="Proteomes" id="UP000177870"/>
    </source>
</evidence>
<dbReference type="KEGG" id="mpro:BJP34_12890"/>